<name>A0ABQ8J7X2_DERPT</name>
<sequence>MQTYLKCLNFFSPSGRRRSSRVSPLSFISVTNPSSLTSISCKISKITCTLAWPCLPVFEVLISMTLHGRPLIMTKPFLRSDEHCTG</sequence>
<organism evidence="1 2">
    <name type="scientific">Dermatophagoides pteronyssinus</name>
    <name type="common">European house dust mite</name>
    <dbReference type="NCBI Taxonomy" id="6956"/>
    <lineage>
        <taxon>Eukaryota</taxon>
        <taxon>Metazoa</taxon>
        <taxon>Ecdysozoa</taxon>
        <taxon>Arthropoda</taxon>
        <taxon>Chelicerata</taxon>
        <taxon>Arachnida</taxon>
        <taxon>Acari</taxon>
        <taxon>Acariformes</taxon>
        <taxon>Sarcoptiformes</taxon>
        <taxon>Astigmata</taxon>
        <taxon>Psoroptidia</taxon>
        <taxon>Analgoidea</taxon>
        <taxon>Pyroglyphidae</taxon>
        <taxon>Dermatophagoidinae</taxon>
        <taxon>Dermatophagoides</taxon>
    </lineage>
</organism>
<accession>A0ABQ8J7X2</accession>
<proteinExistence type="predicted"/>
<dbReference type="EMBL" id="NJHN03000063">
    <property type="protein sequence ID" value="KAH9418515.1"/>
    <property type="molecule type" value="Genomic_DNA"/>
</dbReference>
<reference evidence="1 2" key="2">
    <citation type="journal article" date="2022" name="Mol. Biol. Evol.">
        <title>Comparative Genomics Reveals Insights into the Divergent Evolution of Astigmatic Mites and Household Pest Adaptations.</title>
        <authorList>
            <person name="Xiong Q."/>
            <person name="Wan A.T."/>
            <person name="Liu X."/>
            <person name="Fung C.S."/>
            <person name="Xiao X."/>
            <person name="Malainual N."/>
            <person name="Hou J."/>
            <person name="Wang L."/>
            <person name="Wang M."/>
            <person name="Yang K.Y."/>
            <person name="Cui Y."/>
            <person name="Leung E.L."/>
            <person name="Nong W."/>
            <person name="Shin S.K."/>
            <person name="Au S.W."/>
            <person name="Jeong K.Y."/>
            <person name="Chew F.T."/>
            <person name="Hui J.H."/>
            <person name="Leung T.F."/>
            <person name="Tungtrongchitr A."/>
            <person name="Zhong N."/>
            <person name="Liu Z."/>
            <person name="Tsui S.K."/>
        </authorList>
    </citation>
    <scope>NUCLEOTIDE SEQUENCE [LARGE SCALE GENOMIC DNA]</scope>
    <source>
        <strain evidence="1">Derp</strain>
    </source>
</reference>
<evidence type="ECO:0000313" key="1">
    <source>
        <dbReference type="EMBL" id="KAH9418515.1"/>
    </source>
</evidence>
<gene>
    <name evidence="1" type="ORF">DERP_011377</name>
</gene>
<keyword evidence="2" id="KW-1185">Reference proteome</keyword>
<reference evidence="1 2" key="1">
    <citation type="journal article" date="2018" name="J. Allergy Clin. Immunol.">
        <title>High-quality assembly of Dermatophagoides pteronyssinus genome and transcriptome reveals a wide range of novel allergens.</title>
        <authorList>
            <person name="Liu X.Y."/>
            <person name="Yang K.Y."/>
            <person name="Wang M.Q."/>
            <person name="Kwok J.S."/>
            <person name="Zeng X."/>
            <person name="Yang Z."/>
            <person name="Xiao X.J."/>
            <person name="Lau C.P."/>
            <person name="Li Y."/>
            <person name="Huang Z.M."/>
            <person name="Ba J.G."/>
            <person name="Yim A.K."/>
            <person name="Ouyang C.Y."/>
            <person name="Ngai S.M."/>
            <person name="Chan T.F."/>
            <person name="Leung E.L."/>
            <person name="Liu L."/>
            <person name="Liu Z.G."/>
            <person name="Tsui S.K."/>
        </authorList>
    </citation>
    <scope>NUCLEOTIDE SEQUENCE [LARGE SCALE GENOMIC DNA]</scope>
    <source>
        <strain evidence="1">Derp</strain>
    </source>
</reference>
<comment type="caution">
    <text evidence="1">The sequence shown here is derived from an EMBL/GenBank/DDBJ whole genome shotgun (WGS) entry which is preliminary data.</text>
</comment>
<dbReference type="Proteomes" id="UP000887458">
    <property type="component" value="Unassembled WGS sequence"/>
</dbReference>
<evidence type="ECO:0000313" key="2">
    <source>
        <dbReference type="Proteomes" id="UP000887458"/>
    </source>
</evidence>
<protein>
    <submittedName>
        <fullName evidence="1">Uncharacterized protein</fullName>
    </submittedName>
</protein>